<feature type="domain" description="HTH lysR-type" evidence="5">
    <location>
        <begin position="18"/>
        <end position="75"/>
    </location>
</feature>
<proteinExistence type="inferred from homology"/>
<evidence type="ECO:0000256" key="1">
    <source>
        <dbReference type="ARBA" id="ARBA00009437"/>
    </source>
</evidence>
<evidence type="ECO:0000256" key="2">
    <source>
        <dbReference type="ARBA" id="ARBA00023015"/>
    </source>
</evidence>
<dbReference type="InterPro" id="IPR000847">
    <property type="entry name" value="LysR_HTH_N"/>
</dbReference>
<name>A0A5C4M2E1_9PSEU</name>
<dbReference type="InterPro" id="IPR036388">
    <property type="entry name" value="WH-like_DNA-bd_sf"/>
</dbReference>
<dbReference type="PANTHER" id="PTHR30126">
    <property type="entry name" value="HTH-TYPE TRANSCRIPTIONAL REGULATOR"/>
    <property type="match status" value="1"/>
</dbReference>
<dbReference type="Gene3D" id="3.40.190.10">
    <property type="entry name" value="Periplasmic binding protein-like II"/>
    <property type="match status" value="2"/>
</dbReference>
<keyword evidence="7" id="KW-1185">Reference proteome</keyword>
<comment type="similarity">
    <text evidence="1">Belongs to the LysR transcriptional regulatory family.</text>
</comment>
<keyword evidence="3" id="KW-0238">DNA-binding</keyword>
<dbReference type="GO" id="GO:0000976">
    <property type="term" value="F:transcription cis-regulatory region binding"/>
    <property type="evidence" value="ECO:0007669"/>
    <property type="project" value="TreeGrafter"/>
</dbReference>
<gene>
    <name evidence="6" type="ORF">FG385_16240</name>
</gene>
<protein>
    <submittedName>
        <fullName evidence="6">LysR family transcriptional regulator</fullName>
    </submittedName>
</protein>
<dbReference type="RefSeq" id="WP_139097577.1">
    <property type="nucleotide sequence ID" value="NZ_VDFW01000012.1"/>
</dbReference>
<evidence type="ECO:0000256" key="3">
    <source>
        <dbReference type="ARBA" id="ARBA00023125"/>
    </source>
</evidence>
<sequence length="329" mass="35406">MVGDVACLLDEELPMVRTSLYSVELLVAVDRAGSISGAARELGISQPTLSTGIARLERSINRTLIRRSPTGSALTDDGTEIAAWARDLIAASDLFEKRLNRMCDPGHDRLVIAASLTIAEYLVPQWLACWREIRTGAGDDATPRMELHVQNSGKVVDEVLGGKAELGFVECPQPAARGLRFEPIAHDRLIVVVGPRHQWAGRTTPVTAAELAGMDIVVREPGSGTYEILEQALAGHDVVAPRPASQFASTAAAKVALQDGRSVGVLSRLTVLTELAEGSLCEVATAELDLRRPLHVVGRANERLSPAAADLFRVIRVPRSGRMTSTSRW</sequence>
<dbReference type="PANTHER" id="PTHR30126:SF39">
    <property type="entry name" value="HTH-TYPE TRANSCRIPTIONAL REGULATOR CYSL"/>
    <property type="match status" value="1"/>
</dbReference>
<evidence type="ECO:0000313" key="6">
    <source>
        <dbReference type="EMBL" id="TNC25189.1"/>
    </source>
</evidence>
<dbReference type="SUPFAM" id="SSF53850">
    <property type="entry name" value="Periplasmic binding protein-like II"/>
    <property type="match status" value="1"/>
</dbReference>
<dbReference type="InterPro" id="IPR005119">
    <property type="entry name" value="LysR_subst-bd"/>
</dbReference>
<evidence type="ECO:0000259" key="5">
    <source>
        <dbReference type="PROSITE" id="PS50931"/>
    </source>
</evidence>
<keyword evidence="4" id="KW-0804">Transcription</keyword>
<dbReference type="PROSITE" id="PS50931">
    <property type="entry name" value="HTH_LYSR"/>
    <property type="match status" value="1"/>
</dbReference>
<dbReference type="GO" id="GO:0003700">
    <property type="term" value="F:DNA-binding transcription factor activity"/>
    <property type="evidence" value="ECO:0007669"/>
    <property type="project" value="InterPro"/>
</dbReference>
<dbReference type="EMBL" id="VDFW01000012">
    <property type="protein sequence ID" value="TNC25189.1"/>
    <property type="molecule type" value="Genomic_DNA"/>
</dbReference>
<accession>A0A5C4M2E1</accession>
<dbReference type="Gene3D" id="1.10.10.10">
    <property type="entry name" value="Winged helix-like DNA-binding domain superfamily/Winged helix DNA-binding domain"/>
    <property type="match status" value="1"/>
</dbReference>
<dbReference type="AlphaFoldDB" id="A0A5C4M2E1"/>
<evidence type="ECO:0000256" key="4">
    <source>
        <dbReference type="ARBA" id="ARBA00023163"/>
    </source>
</evidence>
<dbReference type="Pfam" id="PF03466">
    <property type="entry name" value="LysR_substrate"/>
    <property type="match status" value="1"/>
</dbReference>
<dbReference type="Pfam" id="PF00126">
    <property type="entry name" value="HTH_1"/>
    <property type="match status" value="1"/>
</dbReference>
<comment type="caution">
    <text evidence="6">The sequence shown here is derived from an EMBL/GenBank/DDBJ whole genome shotgun (WGS) entry which is preliminary data.</text>
</comment>
<keyword evidence="2" id="KW-0805">Transcription regulation</keyword>
<dbReference type="OrthoDB" id="9808620at2"/>
<dbReference type="InterPro" id="IPR036390">
    <property type="entry name" value="WH_DNA-bd_sf"/>
</dbReference>
<dbReference type="PRINTS" id="PR00039">
    <property type="entry name" value="HTHLYSR"/>
</dbReference>
<organism evidence="6 7">
    <name type="scientific">Amycolatopsis alkalitolerans</name>
    <dbReference type="NCBI Taxonomy" id="2547244"/>
    <lineage>
        <taxon>Bacteria</taxon>
        <taxon>Bacillati</taxon>
        <taxon>Actinomycetota</taxon>
        <taxon>Actinomycetes</taxon>
        <taxon>Pseudonocardiales</taxon>
        <taxon>Pseudonocardiaceae</taxon>
        <taxon>Amycolatopsis</taxon>
    </lineage>
</organism>
<dbReference type="Proteomes" id="UP000305546">
    <property type="component" value="Unassembled WGS sequence"/>
</dbReference>
<evidence type="ECO:0000313" key="7">
    <source>
        <dbReference type="Proteomes" id="UP000305546"/>
    </source>
</evidence>
<reference evidence="6 7" key="1">
    <citation type="submission" date="2019-06" db="EMBL/GenBank/DDBJ databases">
        <title>Amycolatopsis alkalitolerans sp. nov., isolated from Gastrodia elata Blume.</title>
        <authorList>
            <person name="Narsing Rao M.P."/>
            <person name="Li W.J."/>
        </authorList>
    </citation>
    <scope>NUCLEOTIDE SEQUENCE [LARGE SCALE GENOMIC DNA]</scope>
    <source>
        <strain evidence="6 7">SYSUP0005</strain>
    </source>
</reference>
<dbReference type="SUPFAM" id="SSF46785">
    <property type="entry name" value="Winged helix' DNA-binding domain"/>
    <property type="match status" value="1"/>
</dbReference>